<dbReference type="InterPro" id="IPR019734">
    <property type="entry name" value="TPR_rpt"/>
</dbReference>
<accession>A0A0F5VDS3</accession>
<name>A0A0F5VDS3_9GAMM</name>
<keyword evidence="1" id="KW-0597">Phosphoprotein</keyword>
<dbReference type="InterPro" id="IPR001789">
    <property type="entry name" value="Sig_transdc_resp-reg_receiver"/>
</dbReference>
<dbReference type="Gene3D" id="1.25.40.10">
    <property type="entry name" value="Tetratricopeptide repeat domain"/>
    <property type="match status" value="1"/>
</dbReference>
<dbReference type="InterPro" id="IPR052048">
    <property type="entry name" value="ST_Response_Regulator"/>
</dbReference>
<dbReference type="PIRSF" id="PIRSF011521">
    <property type="entry name" value="VieB"/>
    <property type="match status" value="1"/>
</dbReference>
<dbReference type="GO" id="GO:0000160">
    <property type="term" value="P:phosphorelay signal transduction system"/>
    <property type="evidence" value="ECO:0007669"/>
    <property type="project" value="InterPro"/>
</dbReference>
<evidence type="ECO:0000313" key="4">
    <source>
        <dbReference type="EMBL" id="KKD00218.1"/>
    </source>
</evidence>
<dbReference type="PANTHER" id="PTHR43228:SF1">
    <property type="entry name" value="TWO-COMPONENT RESPONSE REGULATOR ARR22"/>
    <property type="match status" value="1"/>
</dbReference>
<dbReference type="PANTHER" id="PTHR43228">
    <property type="entry name" value="TWO-COMPONENT RESPONSE REGULATOR"/>
    <property type="match status" value="1"/>
</dbReference>
<dbReference type="AlphaFoldDB" id="A0A0F5VDS3"/>
<dbReference type="CDD" id="cd17589">
    <property type="entry name" value="REC_TPR"/>
    <property type="match status" value="1"/>
</dbReference>
<evidence type="ECO:0000313" key="5">
    <source>
        <dbReference type="Proteomes" id="UP000033633"/>
    </source>
</evidence>
<dbReference type="Gene3D" id="3.40.50.2300">
    <property type="match status" value="1"/>
</dbReference>
<dbReference type="SMART" id="SM00448">
    <property type="entry name" value="REC"/>
    <property type="match status" value="1"/>
</dbReference>
<evidence type="ECO:0000256" key="2">
    <source>
        <dbReference type="SAM" id="Coils"/>
    </source>
</evidence>
<reference evidence="4 5" key="1">
    <citation type="submission" date="2014-12" db="EMBL/GenBank/DDBJ databases">
        <title>Mercury Reductase activity and rhizosphere competence traits in the genome of root associated Photobacterium halotolerans MELD1.</title>
        <authorList>
            <person name="Mathew D.C."/>
            <person name="Huang C.-C."/>
        </authorList>
    </citation>
    <scope>NUCLEOTIDE SEQUENCE [LARGE SCALE GENOMIC DNA]</scope>
    <source>
        <strain evidence="4 5">MELD1</strain>
    </source>
</reference>
<dbReference type="PROSITE" id="PS50110">
    <property type="entry name" value="RESPONSE_REGULATORY"/>
    <property type="match status" value="1"/>
</dbReference>
<comment type="caution">
    <text evidence="4">The sequence shown here is derived from an EMBL/GenBank/DDBJ whole genome shotgun (WGS) entry which is preliminary data.</text>
</comment>
<dbReference type="OrthoDB" id="7298659at2"/>
<dbReference type="PATRIC" id="fig|265726.11.peg.3733"/>
<dbReference type="RefSeq" id="WP_046220137.1">
    <property type="nucleotide sequence ID" value="NZ_JWYV01000005.1"/>
</dbReference>
<dbReference type="Pfam" id="PF13432">
    <property type="entry name" value="TPR_16"/>
    <property type="match status" value="1"/>
</dbReference>
<dbReference type="SUPFAM" id="SSF48452">
    <property type="entry name" value="TPR-like"/>
    <property type="match status" value="1"/>
</dbReference>
<dbReference type="SUPFAM" id="SSF52172">
    <property type="entry name" value="CheY-like"/>
    <property type="match status" value="1"/>
</dbReference>
<dbReference type="STRING" id="265726.KY46_08040"/>
<dbReference type="Proteomes" id="UP000033633">
    <property type="component" value="Unassembled WGS sequence"/>
</dbReference>
<protein>
    <submittedName>
        <fullName evidence="4">Chemotaxis protein CheY</fullName>
    </submittedName>
</protein>
<keyword evidence="5" id="KW-1185">Reference proteome</keyword>
<evidence type="ECO:0000256" key="1">
    <source>
        <dbReference type="PROSITE-ProRule" id="PRU00169"/>
    </source>
</evidence>
<dbReference type="EMBL" id="JWYV01000005">
    <property type="protein sequence ID" value="KKD00218.1"/>
    <property type="molecule type" value="Genomic_DNA"/>
</dbReference>
<sequence length="546" mass="62141">MLLCHHAFLIIDDSNTSISLMRSMLTNAGVSNSHIQTTTDSLKALRLLRTNQYDVVLCDYNMQHHIDGGLIFDEIKHNHLLSPGSVFICVTGDNSQQVVTHFLELEPDDYLIKPFRFSDFISRIEYVLERKTALKVLLTAIDEKQYEQALHLASALAQDVPKYKGYITRLQGDCLLRLQRHQEAEAFYLQACAETQHIWPMIGFGNALQGLGKLKQAEEIFHEILAKHPHHPKARQGLANCLIRQDELPQALQHFLMLHKINPANPIRELIIANLYARQQDHNKAATGYQRFTRKVTDTSQYSYGVEVNASISLLLASIYSRDAKHATKLIDEARNALVQLNQKAAKEDKQLENHPSLLVGLAILACMRGEIQNCYSIASQIDMDSVAADDFYTALNLARMYGFCGMPDMYEAAMVKARKICGQTEDEGLMLSQIELLNGFQDEIYQRLKLGGALVKKAQSYRQQNLANKALKHAYRAFFIVPFHHELCFLILELTALATPAGLQHDEVNEILKSCYWLYCHDKRPTEQQKRRALDLYRLATMRVA</sequence>
<dbReference type="InterPro" id="IPR011990">
    <property type="entry name" value="TPR-like_helical_dom_sf"/>
</dbReference>
<dbReference type="Pfam" id="PF00072">
    <property type="entry name" value="Response_reg"/>
    <property type="match status" value="1"/>
</dbReference>
<dbReference type="SMART" id="SM00028">
    <property type="entry name" value="TPR"/>
    <property type="match status" value="3"/>
</dbReference>
<feature type="domain" description="Response regulatory" evidence="3">
    <location>
        <begin position="7"/>
        <end position="128"/>
    </location>
</feature>
<organism evidence="4 5">
    <name type="scientific">Photobacterium halotolerans</name>
    <dbReference type="NCBI Taxonomy" id="265726"/>
    <lineage>
        <taxon>Bacteria</taxon>
        <taxon>Pseudomonadati</taxon>
        <taxon>Pseudomonadota</taxon>
        <taxon>Gammaproteobacteria</taxon>
        <taxon>Vibrionales</taxon>
        <taxon>Vibrionaceae</taxon>
        <taxon>Photobacterium</taxon>
    </lineage>
</organism>
<gene>
    <name evidence="4" type="ORF">KY46_08040</name>
</gene>
<evidence type="ECO:0000259" key="3">
    <source>
        <dbReference type="PROSITE" id="PS50110"/>
    </source>
</evidence>
<dbReference type="Pfam" id="PF14559">
    <property type="entry name" value="TPR_19"/>
    <property type="match status" value="1"/>
</dbReference>
<keyword evidence="2" id="KW-0175">Coiled coil</keyword>
<feature type="coiled-coil region" evidence="2">
    <location>
        <begin position="324"/>
        <end position="351"/>
    </location>
</feature>
<dbReference type="InterPro" id="IPR014460">
    <property type="entry name" value="Sig_transdc_resp-reg_VieB"/>
</dbReference>
<proteinExistence type="predicted"/>
<dbReference type="InterPro" id="IPR011006">
    <property type="entry name" value="CheY-like_superfamily"/>
</dbReference>
<feature type="modified residue" description="4-aspartylphosphate" evidence="1">
    <location>
        <position position="59"/>
    </location>
</feature>